<accession>A0ABV3RNR6</accession>
<dbReference type="PANTHER" id="PTHR32125">
    <property type="entry name" value="2-C-METHYL-D-ERYTHRITOL 4-PHOSPHATE CYTIDYLYLTRANSFERASE, CHLOROPLASTIC"/>
    <property type="match status" value="1"/>
</dbReference>
<name>A0ABV3RNR6_9RHOB</name>
<dbReference type="InterPro" id="IPR018294">
    <property type="entry name" value="ISPD_synthase_CS"/>
</dbReference>
<evidence type="ECO:0000256" key="7">
    <source>
        <dbReference type="HAMAP-Rule" id="MF_00108"/>
    </source>
</evidence>
<dbReference type="InterPro" id="IPR034683">
    <property type="entry name" value="IspD/TarI"/>
</dbReference>
<dbReference type="GO" id="GO:0050518">
    <property type="term" value="F:2-C-methyl-D-erythritol 4-phosphate cytidylyltransferase activity"/>
    <property type="evidence" value="ECO:0007669"/>
    <property type="project" value="UniProtKB-EC"/>
</dbReference>
<dbReference type="EMBL" id="JBFNXX010000009">
    <property type="protein sequence ID" value="MEW9920618.1"/>
    <property type="molecule type" value="Genomic_DNA"/>
</dbReference>
<comment type="catalytic activity">
    <reaction evidence="1 7">
        <text>2-C-methyl-D-erythritol 4-phosphate + CTP + H(+) = 4-CDP-2-C-methyl-D-erythritol + diphosphate</text>
        <dbReference type="Rhea" id="RHEA:13429"/>
        <dbReference type="ChEBI" id="CHEBI:15378"/>
        <dbReference type="ChEBI" id="CHEBI:33019"/>
        <dbReference type="ChEBI" id="CHEBI:37563"/>
        <dbReference type="ChEBI" id="CHEBI:57823"/>
        <dbReference type="ChEBI" id="CHEBI:58262"/>
        <dbReference type="EC" id="2.7.7.60"/>
    </reaction>
</comment>
<keyword evidence="6 7" id="KW-0414">Isoprene biosynthesis</keyword>
<feature type="site" description="Positions MEP for the nucleophilic attack" evidence="7">
    <location>
        <position position="210"/>
    </location>
</feature>
<dbReference type="PROSITE" id="PS01295">
    <property type="entry name" value="ISPD"/>
    <property type="match status" value="1"/>
</dbReference>
<feature type="site" description="Transition state stabilizer" evidence="7">
    <location>
        <position position="18"/>
    </location>
</feature>
<evidence type="ECO:0000256" key="5">
    <source>
        <dbReference type="ARBA" id="ARBA00022695"/>
    </source>
</evidence>
<comment type="pathway">
    <text evidence="2 7">Isoprenoid biosynthesis; isopentenyl diphosphate biosynthesis via DXP pathway; isopentenyl diphosphate from 1-deoxy-D-xylulose 5-phosphate: step 2/6.</text>
</comment>
<dbReference type="EC" id="2.7.7.60" evidence="7"/>
<dbReference type="HAMAP" id="MF_00108">
    <property type="entry name" value="IspD"/>
    <property type="match status" value="1"/>
</dbReference>
<comment type="similarity">
    <text evidence="3 7">Belongs to the IspD/TarI cytidylyltransferase family. IspD subfamily.</text>
</comment>
<sequence length="225" mass="24123">MSQAPNAALIVAAGRGTRFGGEIPKQYVPLRGICAFRRSVERFLGMEAIHLVQPVIHADDRALFAEAMAGLDDPRLLPAVTGGATRSDSVRKGLQAMADDPPDCVLVHDAARPLVTERIIGDVLKALERSKAAFAALPVVDALWRVEDGMASEPVSRTGLWRAQTPQGFHFGPLLQAHLANTGDAADDVEIARAAGMSVRVVEGSTENFKITTPQDLARAERLLE</sequence>
<evidence type="ECO:0000256" key="3">
    <source>
        <dbReference type="ARBA" id="ARBA00009789"/>
    </source>
</evidence>
<dbReference type="Pfam" id="PF01128">
    <property type="entry name" value="IspD"/>
    <property type="match status" value="1"/>
</dbReference>
<dbReference type="InterPro" id="IPR001228">
    <property type="entry name" value="IspD"/>
</dbReference>
<comment type="function">
    <text evidence="7">Catalyzes the formation of 4-diphosphocytidyl-2-C-methyl-D-erythritol from CTP and 2-C-methyl-D-erythritol 4-phosphate (MEP).</text>
</comment>
<evidence type="ECO:0000313" key="9">
    <source>
        <dbReference type="Proteomes" id="UP001556098"/>
    </source>
</evidence>
<evidence type="ECO:0000313" key="8">
    <source>
        <dbReference type="EMBL" id="MEW9920618.1"/>
    </source>
</evidence>
<dbReference type="CDD" id="cd02516">
    <property type="entry name" value="CDP-ME_synthetase"/>
    <property type="match status" value="1"/>
</dbReference>
<comment type="caution">
    <text evidence="8">The sequence shown here is derived from an EMBL/GenBank/DDBJ whole genome shotgun (WGS) entry which is preliminary data.</text>
</comment>
<dbReference type="RefSeq" id="WP_367878314.1">
    <property type="nucleotide sequence ID" value="NZ_JBFNXX010000009.1"/>
</dbReference>
<reference evidence="8 9" key="1">
    <citation type="submission" date="2024-07" db="EMBL/GenBank/DDBJ databases">
        <title>Marimonas sp.nov., isolated from tidal-flat sediment.</title>
        <authorList>
            <person name="Jayan J.N."/>
            <person name="Lee S.S."/>
        </authorList>
    </citation>
    <scope>NUCLEOTIDE SEQUENCE [LARGE SCALE GENOMIC DNA]</scope>
    <source>
        <strain evidence="8 9">MJW-29</strain>
    </source>
</reference>
<protein>
    <recommendedName>
        <fullName evidence="7">2-C-methyl-D-erythritol 4-phosphate cytidylyltransferase</fullName>
        <ecNumber evidence="7">2.7.7.60</ecNumber>
    </recommendedName>
    <alternativeName>
        <fullName evidence="7">4-diphosphocytidyl-2C-methyl-D-erythritol synthase</fullName>
    </alternativeName>
    <alternativeName>
        <fullName evidence="7">MEP cytidylyltransferase</fullName>
        <shortName evidence="7">MCT</shortName>
    </alternativeName>
</protein>
<proteinExistence type="inferred from homology"/>
<feature type="site" description="Transition state stabilizer" evidence="7">
    <location>
        <position position="25"/>
    </location>
</feature>
<gene>
    <name evidence="7 8" type="primary">ispD</name>
    <name evidence="8" type="ORF">AB2B41_13460</name>
</gene>
<evidence type="ECO:0000256" key="2">
    <source>
        <dbReference type="ARBA" id="ARBA00004787"/>
    </source>
</evidence>
<evidence type="ECO:0000256" key="1">
    <source>
        <dbReference type="ARBA" id="ARBA00001282"/>
    </source>
</evidence>
<organism evidence="8 9">
    <name type="scientific">Sulfitobacter sediminis</name>
    <dbReference type="NCBI Taxonomy" id="3234186"/>
    <lineage>
        <taxon>Bacteria</taxon>
        <taxon>Pseudomonadati</taxon>
        <taxon>Pseudomonadota</taxon>
        <taxon>Alphaproteobacteria</taxon>
        <taxon>Rhodobacterales</taxon>
        <taxon>Roseobacteraceae</taxon>
        <taxon>Sulfitobacter</taxon>
    </lineage>
</organism>
<dbReference type="InterPro" id="IPR029044">
    <property type="entry name" value="Nucleotide-diphossugar_trans"/>
</dbReference>
<feature type="site" description="Positions MEP for the nucleophilic attack" evidence="7">
    <location>
        <position position="157"/>
    </location>
</feature>
<dbReference type="PANTHER" id="PTHR32125:SF4">
    <property type="entry name" value="2-C-METHYL-D-ERYTHRITOL 4-PHOSPHATE CYTIDYLYLTRANSFERASE, CHLOROPLASTIC"/>
    <property type="match status" value="1"/>
</dbReference>
<keyword evidence="5 7" id="KW-0548">Nucleotidyltransferase</keyword>
<evidence type="ECO:0000256" key="4">
    <source>
        <dbReference type="ARBA" id="ARBA00022679"/>
    </source>
</evidence>
<dbReference type="SUPFAM" id="SSF53448">
    <property type="entry name" value="Nucleotide-diphospho-sugar transferases"/>
    <property type="match status" value="1"/>
</dbReference>
<keyword evidence="9" id="KW-1185">Reference proteome</keyword>
<dbReference type="Gene3D" id="3.90.550.10">
    <property type="entry name" value="Spore Coat Polysaccharide Biosynthesis Protein SpsA, Chain A"/>
    <property type="match status" value="1"/>
</dbReference>
<keyword evidence="4 7" id="KW-0808">Transferase</keyword>
<dbReference type="InterPro" id="IPR050088">
    <property type="entry name" value="IspD/TarI_cytidylyltransf_bact"/>
</dbReference>
<dbReference type="NCBIfam" id="TIGR00453">
    <property type="entry name" value="ispD"/>
    <property type="match status" value="1"/>
</dbReference>
<evidence type="ECO:0000256" key="6">
    <source>
        <dbReference type="ARBA" id="ARBA00023229"/>
    </source>
</evidence>
<dbReference type="Proteomes" id="UP001556098">
    <property type="component" value="Unassembled WGS sequence"/>
</dbReference>